<dbReference type="PANTHER" id="PTHR47816:SF4">
    <property type="entry name" value="RIBOSOMAL RNA SMALL SUBUNIT METHYLTRANSFERASE C"/>
    <property type="match status" value="1"/>
</dbReference>
<dbReference type="GO" id="GO:0032259">
    <property type="term" value="P:methylation"/>
    <property type="evidence" value="ECO:0007669"/>
    <property type="project" value="UniProtKB-KW"/>
</dbReference>
<dbReference type="SUPFAM" id="SSF53335">
    <property type="entry name" value="S-adenosyl-L-methionine-dependent methyltransferases"/>
    <property type="match status" value="1"/>
</dbReference>
<gene>
    <name evidence="5" type="ORF">EWH46_13740</name>
</gene>
<keyword evidence="3" id="KW-0949">S-adenosyl-L-methionine</keyword>
<evidence type="ECO:0000313" key="5">
    <source>
        <dbReference type="EMBL" id="QEN01727.1"/>
    </source>
</evidence>
<dbReference type="InterPro" id="IPR007848">
    <property type="entry name" value="Small_mtfrase_dom"/>
</dbReference>
<accession>A0A5C1Q2E9</accession>
<keyword evidence="2 5" id="KW-0808">Transferase</keyword>
<evidence type="ECO:0000256" key="3">
    <source>
        <dbReference type="ARBA" id="ARBA00022691"/>
    </source>
</evidence>
<organism evidence="5 6">
    <name type="scientific">Sphaerotilus sulfidivorans</name>
    <dbReference type="NCBI Taxonomy" id="639200"/>
    <lineage>
        <taxon>Bacteria</taxon>
        <taxon>Pseudomonadati</taxon>
        <taxon>Pseudomonadota</taxon>
        <taxon>Betaproteobacteria</taxon>
        <taxon>Burkholderiales</taxon>
        <taxon>Sphaerotilaceae</taxon>
        <taxon>Sphaerotilus</taxon>
    </lineage>
</organism>
<dbReference type="InterPro" id="IPR029063">
    <property type="entry name" value="SAM-dependent_MTases_sf"/>
</dbReference>
<dbReference type="AlphaFoldDB" id="A0A5C1Q2E9"/>
<dbReference type="Gene3D" id="3.40.50.150">
    <property type="entry name" value="Vaccinia Virus protein VP39"/>
    <property type="match status" value="1"/>
</dbReference>
<protein>
    <submittedName>
        <fullName evidence="5">Methyltransferase domain-containing protein</fullName>
    </submittedName>
</protein>
<dbReference type="OrthoDB" id="8746524at2"/>
<dbReference type="GO" id="GO:0008757">
    <property type="term" value="F:S-adenosylmethionine-dependent methyltransferase activity"/>
    <property type="evidence" value="ECO:0007669"/>
    <property type="project" value="InterPro"/>
</dbReference>
<dbReference type="Pfam" id="PF05175">
    <property type="entry name" value="MTS"/>
    <property type="match status" value="1"/>
</dbReference>
<dbReference type="Proteomes" id="UP000323522">
    <property type="component" value="Chromosome"/>
</dbReference>
<dbReference type="CDD" id="cd02440">
    <property type="entry name" value="AdoMet_MTases"/>
    <property type="match status" value="1"/>
</dbReference>
<reference evidence="5 6" key="1">
    <citation type="submission" date="2019-02" db="EMBL/GenBank/DDBJ databases">
        <title>Complete Genome Sequence and Methylome Analysis of Sphaerotilus natans subsp. sulfidivorans D-507.</title>
        <authorList>
            <person name="Fomenkov A."/>
            <person name="Gridneva E."/>
            <person name="Smolyakov D."/>
            <person name="Dubinina G."/>
            <person name="Vincze T."/>
            <person name="Grabovich M."/>
            <person name="Roberts R.J."/>
        </authorList>
    </citation>
    <scope>NUCLEOTIDE SEQUENCE [LARGE SCALE GENOMIC DNA]</scope>
    <source>
        <strain evidence="5 6">D-507</strain>
    </source>
</reference>
<dbReference type="EMBL" id="CP035708">
    <property type="protein sequence ID" value="QEN01727.1"/>
    <property type="molecule type" value="Genomic_DNA"/>
</dbReference>
<evidence type="ECO:0000256" key="1">
    <source>
        <dbReference type="ARBA" id="ARBA00022603"/>
    </source>
</evidence>
<dbReference type="KEGG" id="snn:EWH46_13740"/>
<evidence type="ECO:0000256" key="2">
    <source>
        <dbReference type="ARBA" id="ARBA00022679"/>
    </source>
</evidence>
<proteinExistence type="predicted"/>
<sequence>MSTMMSPMTPPLLPTPFDELRRGRLPATMATMLSPFSVDEHERHVVALAEDGGRSPVHGLEIDTPPGLYRPHAASSSQFILRTLLRERPRLGRLLELGCGTGVLGLTLLYQGLADEVLMLDVTDAAVHAAQANLERAGLAARAQVRQGDLFAPVAGPAPQRFDSVLFNLPLMHADHGGRRHPALDDTAGQLAWRFFEQLPAHLAPQGRAFFSYANISDPAPLEALGEQMAVELLAAEWVARSGFWLFVYEARPKRPQ</sequence>
<evidence type="ECO:0000259" key="4">
    <source>
        <dbReference type="Pfam" id="PF05175"/>
    </source>
</evidence>
<dbReference type="PANTHER" id="PTHR47816">
    <property type="entry name" value="RIBOSOMAL RNA SMALL SUBUNIT METHYLTRANSFERASE C"/>
    <property type="match status" value="1"/>
</dbReference>
<feature type="domain" description="Methyltransferase small" evidence="4">
    <location>
        <begin position="75"/>
        <end position="210"/>
    </location>
</feature>
<name>A0A5C1Q2E9_9BURK</name>
<keyword evidence="1 5" id="KW-0489">Methyltransferase</keyword>
<evidence type="ECO:0000313" key="6">
    <source>
        <dbReference type="Proteomes" id="UP000323522"/>
    </source>
</evidence>
<dbReference type="InterPro" id="IPR046977">
    <property type="entry name" value="RsmC/RlmG"/>
</dbReference>